<evidence type="ECO:0000256" key="2">
    <source>
        <dbReference type="ARBA" id="ARBA00009477"/>
    </source>
</evidence>
<dbReference type="InterPro" id="IPR006143">
    <property type="entry name" value="RND_pump_MFP"/>
</dbReference>
<keyword evidence="10" id="KW-1185">Reference proteome</keyword>
<feature type="coiled-coil region" evidence="3">
    <location>
        <begin position="135"/>
        <end position="169"/>
    </location>
</feature>
<dbReference type="PANTHER" id="PTHR30158:SF3">
    <property type="entry name" value="MULTIDRUG EFFLUX PUMP SUBUNIT ACRA-RELATED"/>
    <property type="match status" value="1"/>
</dbReference>
<dbReference type="InterPro" id="IPR058627">
    <property type="entry name" value="MdtA-like_C"/>
</dbReference>
<evidence type="ECO:0000259" key="5">
    <source>
        <dbReference type="Pfam" id="PF25876"/>
    </source>
</evidence>
<dbReference type="Pfam" id="PF25876">
    <property type="entry name" value="HH_MFP_RND"/>
    <property type="match status" value="1"/>
</dbReference>
<dbReference type="Proteomes" id="UP000826300">
    <property type="component" value="Chromosome"/>
</dbReference>
<feature type="chain" id="PRO_5033993391" evidence="4">
    <location>
        <begin position="26"/>
        <end position="374"/>
    </location>
</feature>
<dbReference type="Pfam" id="PF25944">
    <property type="entry name" value="Beta-barrel_RND"/>
    <property type="match status" value="1"/>
</dbReference>
<dbReference type="SUPFAM" id="SSF111369">
    <property type="entry name" value="HlyD-like secretion proteins"/>
    <property type="match status" value="1"/>
</dbReference>
<dbReference type="GO" id="GO:0005886">
    <property type="term" value="C:plasma membrane"/>
    <property type="evidence" value="ECO:0007669"/>
    <property type="project" value="TreeGrafter"/>
</dbReference>
<dbReference type="KEGG" id="nsm:JO391_09690"/>
<dbReference type="Gene3D" id="2.40.420.20">
    <property type="match status" value="1"/>
</dbReference>
<evidence type="ECO:0000256" key="3">
    <source>
        <dbReference type="SAM" id="Coils"/>
    </source>
</evidence>
<protein>
    <submittedName>
        <fullName evidence="9">Efflux RND transporter periplasmic adaptor subunit</fullName>
    </submittedName>
</protein>
<gene>
    <name evidence="9" type="ORF">JO391_09690</name>
</gene>
<keyword evidence="4" id="KW-0732">Signal</keyword>
<evidence type="ECO:0000313" key="10">
    <source>
        <dbReference type="Proteomes" id="UP000826300"/>
    </source>
</evidence>
<dbReference type="NCBIfam" id="TIGR01730">
    <property type="entry name" value="RND_mfp"/>
    <property type="match status" value="1"/>
</dbReference>
<dbReference type="RefSeq" id="WP_220664328.1">
    <property type="nucleotide sequence ID" value="NZ_CP069370.1"/>
</dbReference>
<evidence type="ECO:0000256" key="1">
    <source>
        <dbReference type="ARBA" id="ARBA00004196"/>
    </source>
</evidence>
<dbReference type="Gene3D" id="1.10.287.470">
    <property type="entry name" value="Helix hairpin bin"/>
    <property type="match status" value="1"/>
</dbReference>
<feature type="domain" description="Multidrug resistance protein MdtA-like alpha-helical hairpin" evidence="5">
    <location>
        <begin position="104"/>
        <end position="173"/>
    </location>
</feature>
<keyword evidence="3" id="KW-0175">Coiled coil</keyword>
<dbReference type="AlphaFoldDB" id="A0A8G0ZX27"/>
<proteinExistence type="inferred from homology"/>
<accession>A0A8G0ZX27</accession>
<reference evidence="9" key="1">
    <citation type="submission" date="2021-02" db="EMBL/GenBank/DDBJ databases">
        <title>Rhodobacter shimadae sp. nov., an aerobic anoxygenic phototrophic bacterium isolated from a hot spring.</title>
        <authorList>
            <person name="Muramatsu S."/>
            <person name="Haruta S."/>
            <person name="Hirose S."/>
            <person name="Hanada S."/>
        </authorList>
    </citation>
    <scope>NUCLEOTIDE SEQUENCE</scope>
    <source>
        <strain evidence="9">N10</strain>
    </source>
</reference>
<evidence type="ECO:0000313" key="9">
    <source>
        <dbReference type="EMBL" id="QYZ71732.1"/>
    </source>
</evidence>
<evidence type="ECO:0000259" key="7">
    <source>
        <dbReference type="Pfam" id="PF25944"/>
    </source>
</evidence>
<dbReference type="Pfam" id="PF25967">
    <property type="entry name" value="RND-MFP_C"/>
    <property type="match status" value="1"/>
</dbReference>
<feature type="domain" description="Multidrug resistance protein MdtA-like beta-barrel" evidence="7">
    <location>
        <begin position="209"/>
        <end position="292"/>
    </location>
</feature>
<organism evidence="9 10">
    <name type="scientific">Neotabrizicola shimadae</name>
    <dbReference type="NCBI Taxonomy" id="2807096"/>
    <lineage>
        <taxon>Bacteria</taxon>
        <taxon>Pseudomonadati</taxon>
        <taxon>Pseudomonadota</taxon>
        <taxon>Alphaproteobacteria</taxon>
        <taxon>Rhodobacterales</taxon>
        <taxon>Paracoccaceae</taxon>
        <taxon>Neotabrizicola</taxon>
    </lineage>
</organism>
<dbReference type="EMBL" id="CP069370">
    <property type="protein sequence ID" value="QYZ71732.1"/>
    <property type="molecule type" value="Genomic_DNA"/>
</dbReference>
<dbReference type="InterPro" id="IPR058625">
    <property type="entry name" value="MdtA-like_BSH"/>
</dbReference>
<dbReference type="PANTHER" id="PTHR30158">
    <property type="entry name" value="ACRA/E-RELATED COMPONENT OF DRUG EFFLUX TRANSPORTER"/>
    <property type="match status" value="1"/>
</dbReference>
<evidence type="ECO:0000256" key="4">
    <source>
        <dbReference type="SAM" id="SignalP"/>
    </source>
</evidence>
<comment type="similarity">
    <text evidence="2">Belongs to the membrane fusion protein (MFP) (TC 8.A.1) family.</text>
</comment>
<comment type="subcellular location">
    <subcellularLocation>
        <location evidence="1">Cell envelope</location>
    </subcellularLocation>
</comment>
<evidence type="ECO:0000259" key="6">
    <source>
        <dbReference type="Pfam" id="PF25917"/>
    </source>
</evidence>
<feature type="signal peptide" evidence="4">
    <location>
        <begin position="1"/>
        <end position="25"/>
    </location>
</feature>
<evidence type="ECO:0000259" key="8">
    <source>
        <dbReference type="Pfam" id="PF25967"/>
    </source>
</evidence>
<feature type="domain" description="Multidrug resistance protein MdtA-like C-terminal permuted SH3" evidence="8">
    <location>
        <begin position="300"/>
        <end position="358"/>
    </location>
</feature>
<dbReference type="InterPro" id="IPR058626">
    <property type="entry name" value="MdtA-like_b-barrel"/>
</dbReference>
<dbReference type="Gene3D" id="2.40.30.170">
    <property type="match status" value="1"/>
</dbReference>
<name>A0A8G0ZX27_9RHOB</name>
<dbReference type="Gene3D" id="2.40.50.100">
    <property type="match status" value="1"/>
</dbReference>
<dbReference type="InterPro" id="IPR058624">
    <property type="entry name" value="MdtA-like_HH"/>
</dbReference>
<dbReference type="GO" id="GO:0022857">
    <property type="term" value="F:transmembrane transporter activity"/>
    <property type="evidence" value="ECO:0007669"/>
    <property type="project" value="InterPro"/>
</dbReference>
<sequence>MPSLRLARQSLAVCLVACLVLPAAAQTSGSQASAPLPAVIVAPATMEEVGASARFNGRAVAVQKVDLRARVSGFLVEQGFKEGAAVEQGQTLFWIDDGEYAAALAQADASVAAAEASLTLANLEFERQNELLNRKTGTQQNVDRTKAEADKAKAEVDRLKAQRDVAALNLSYTIITAPFAGQIGLANADVGALVGPDTGPLATIVQSNPIYVEFPVPERVLLETEAAVKAAGAGPVAISLTLSDGSVFPNEGRLNFADVEVSESTDTILARAVFDNPDGVLRDGSLVSVTIKGNIGGAELTVPQQAVQRDVTGAYVLTVGDDGTVERKPVTVSRTVQGLAVITEGLTEGEMVITEGVNKARPGAKVDAAPAEAN</sequence>
<dbReference type="GO" id="GO:0046677">
    <property type="term" value="P:response to antibiotic"/>
    <property type="evidence" value="ECO:0007669"/>
    <property type="project" value="TreeGrafter"/>
</dbReference>
<feature type="domain" description="Multidrug resistance protein MdtA-like barrel-sandwich hybrid" evidence="6">
    <location>
        <begin position="64"/>
        <end position="195"/>
    </location>
</feature>
<dbReference type="Pfam" id="PF25917">
    <property type="entry name" value="BSH_RND"/>
    <property type="match status" value="1"/>
</dbReference>